<organism evidence="1">
    <name type="scientific">viral metagenome</name>
    <dbReference type="NCBI Taxonomy" id="1070528"/>
    <lineage>
        <taxon>unclassified sequences</taxon>
        <taxon>metagenomes</taxon>
        <taxon>organismal metagenomes</taxon>
    </lineage>
</organism>
<sequence length="54" mass="6478">MDDIFLNTELLLCCCSFCETYDELKNNNHNNYSNTENLLTNEEKLKKNQFIKRD</sequence>
<protein>
    <submittedName>
        <fullName evidence="1">Uncharacterized protein</fullName>
    </submittedName>
</protein>
<reference evidence="1" key="1">
    <citation type="journal article" date="2020" name="Nature">
        <title>Giant virus diversity and host interactions through global metagenomics.</title>
        <authorList>
            <person name="Schulz F."/>
            <person name="Roux S."/>
            <person name="Paez-Espino D."/>
            <person name="Jungbluth S."/>
            <person name="Walsh D.A."/>
            <person name="Denef V.J."/>
            <person name="McMahon K.D."/>
            <person name="Konstantinidis K.T."/>
            <person name="Eloe-Fadrosh E.A."/>
            <person name="Kyrpides N.C."/>
            <person name="Woyke T."/>
        </authorList>
    </citation>
    <scope>NUCLEOTIDE SEQUENCE</scope>
    <source>
        <strain evidence="1">GVMAG-M-3300027791-30</strain>
    </source>
</reference>
<proteinExistence type="predicted"/>
<evidence type="ECO:0000313" key="1">
    <source>
        <dbReference type="EMBL" id="QHU28910.1"/>
    </source>
</evidence>
<dbReference type="EMBL" id="MN740475">
    <property type="protein sequence ID" value="QHU28910.1"/>
    <property type="molecule type" value="Genomic_DNA"/>
</dbReference>
<accession>A0A6C0LET5</accession>
<dbReference type="AlphaFoldDB" id="A0A6C0LET5"/>
<name>A0A6C0LET5_9ZZZZ</name>